<dbReference type="Proteomes" id="UP000432015">
    <property type="component" value="Unassembled WGS sequence"/>
</dbReference>
<dbReference type="NCBIfam" id="TIGR02032">
    <property type="entry name" value="GG-red-SF"/>
    <property type="match status" value="1"/>
</dbReference>
<sequence>MPDVIVVGAGPAGSAVACHLARAGLDVLILEKTTFPREKVCGDGLTPRAVQELVALGVDVEDPGWFRTAGLRLVGGRHRLEIGWPGGSLPAFGLTRTRRDLDELLVQQAVKAGATLREGTKVTAPLRNRTGQVAGVVAGGREHHARLVVAADGASSRLSVATGLRPRPDRPIGTAARRYYRSPRHDDAHLEIRLGVTPAGYGWIFGMGDGTCNAGIALLRDTRADCRRVLDRWLASLPADRALTEEHALTPVRGAALPMGFSRQPHYAAGLLLVGDSGGMVNPFSGEGIAYALEAARLAAETIGTALARPTAAQRERALHRYPAALKSAHGGAFTLGRACAQAIEHPWVMRLAARHGLARPVLGRIAVTVLAGMGDPCGRRAPDRLAAALARITPAS</sequence>
<evidence type="ECO:0000313" key="3">
    <source>
        <dbReference type="Proteomes" id="UP000432015"/>
    </source>
</evidence>
<feature type="domain" description="FAD-binding" evidence="1">
    <location>
        <begin position="3"/>
        <end position="164"/>
    </location>
</feature>
<dbReference type="InterPro" id="IPR002938">
    <property type="entry name" value="FAD-bd"/>
</dbReference>
<proteinExistence type="predicted"/>
<gene>
    <name evidence="2" type="ORF">GNZ18_05250</name>
</gene>
<dbReference type="PANTHER" id="PTHR42685">
    <property type="entry name" value="GERANYLGERANYL DIPHOSPHATE REDUCTASE"/>
    <property type="match status" value="1"/>
</dbReference>
<dbReference type="InterPro" id="IPR036188">
    <property type="entry name" value="FAD/NAD-bd_sf"/>
</dbReference>
<dbReference type="Pfam" id="PF01494">
    <property type="entry name" value="FAD_binding_3"/>
    <property type="match status" value="1"/>
</dbReference>
<comment type="caution">
    <text evidence="2">The sequence shown here is derived from an EMBL/GenBank/DDBJ whole genome shotgun (WGS) entry which is preliminary data.</text>
</comment>
<protein>
    <submittedName>
        <fullName evidence="2">Geranylgeranyl reductase family protein</fullName>
    </submittedName>
</protein>
<name>A0A7K1KVM5_9ACTN</name>
<dbReference type="RefSeq" id="WP_156214973.1">
    <property type="nucleotide sequence ID" value="NZ_WOFH01000002.1"/>
</dbReference>
<dbReference type="PRINTS" id="PR00420">
    <property type="entry name" value="RNGMNOXGNASE"/>
</dbReference>
<dbReference type="InterPro" id="IPR011777">
    <property type="entry name" value="Geranylgeranyl_Rdtase_fam"/>
</dbReference>
<accession>A0A7K1KVM5</accession>
<evidence type="ECO:0000313" key="2">
    <source>
        <dbReference type="EMBL" id="MUN36006.1"/>
    </source>
</evidence>
<dbReference type="EMBL" id="WOFH01000002">
    <property type="protein sequence ID" value="MUN36006.1"/>
    <property type="molecule type" value="Genomic_DNA"/>
</dbReference>
<dbReference type="SUPFAM" id="SSF51905">
    <property type="entry name" value="FAD/NAD(P)-binding domain"/>
    <property type="match status" value="1"/>
</dbReference>
<keyword evidence="3" id="KW-1185">Reference proteome</keyword>
<reference evidence="2 3" key="1">
    <citation type="submission" date="2019-11" db="EMBL/GenBank/DDBJ databases">
        <authorList>
            <person name="Cao P."/>
        </authorList>
    </citation>
    <scope>NUCLEOTIDE SEQUENCE [LARGE SCALE GENOMIC DNA]</scope>
    <source>
        <strain evidence="2 3">NEAU-AAG5</strain>
    </source>
</reference>
<dbReference type="InterPro" id="IPR050407">
    <property type="entry name" value="Geranylgeranyl_reductase"/>
</dbReference>
<evidence type="ECO:0000259" key="1">
    <source>
        <dbReference type="Pfam" id="PF01494"/>
    </source>
</evidence>
<dbReference type="AlphaFoldDB" id="A0A7K1KVM5"/>
<dbReference type="PANTHER" id="PTHR42685:SF22">
    <property type="entry name" value="CONDITIONED MEDIUM FACTOR RECEPTOR 1"/>
    <property type="match status" value="1"/>
</dbReference>
<dbReference type="Gene3D" id="3.50.50.60">
    <property type="entry name" value="FAD/NAD(P)-binding domain"/>
    <property type="match status" value="1"/>
</dbReference>
<dbReference type="GO" id="GO:0071949">
    <property type="term" value="F:FAD binding"/>
    <property type="evidence" value="ECO:0007669"/>
    <property type="project" value="InterPro"/>
</dbReference>
<dbReference type="GO" id="GO:0016628">
    <property type="term" value="F:oxidoreductase activity, acting on the CH-CH group of donors, NAD or NADP as acceptor"/>
    <property type="evidence" value="ECO:0007669"/>
    <property type="project" value="InterPro"/>
</dbReference>
<organism evidence="2 3">
    <name type="scientific">Actinomadura litoris</name>
    <dbReference type="NCBI Taxonomy" id="2678616"/>
    <lineage>
        <taxon>Bacteria</taxon>
        <taxon>Bacillati</taxon>
        <taxon>Actinomycetota</taxon>
        <taxon>Actinomycetes</taxon>
        <taxon>Streptosporangiales</taxon>
        <taxon>Thermomonosporaceae</taxon>
        <taxon>Actinomadura</taxon>
    </lineage>
</organism>